<dbReference type="Proteomes" id="UP000553957">
    <property type="component" value="Unassembled WGS sequence"/>
</dbReference>
<dbReference type="UniPathway" id="UPA00973"/>
<reference evidence="8 9" key="1">
    <citation type="submission" date="2020-05" db="EMBL/GenBank/DDBJ databases">
        <title>Genome sequence of Kribbella sandramycini ATCC 39419.</title>
        <authorList>
            <person name="Maclea K.S."/>
            <person name="Fair J.L."/>
        </authorList>
    </citation>
    <scope>NUCLEOTIDE SEQUENCE [LARGE SCALE GENOMIC DNA]</scope>
    <source>
        <strain evidence="8 9">ATCC 39419</strain>
    </source>
</reference>
<feature type="active site" description="Proton acceptor" evidence="6">
    <location>
        <position position="237"/>
    </location>
</feature>
<dbReference type="PANTHER" id="PTHR43378:SF2">
    <property type="entry name" value="UDP-3-O-ACYLGLUCOSAMINE N-ACYLTRANSFERASE 1, MITOCHONDRIAL-RELATED"/>
    <property type="match status" value="1"/>
</dbReference>
<evidence type="ECO:0000313" key="7">
    <source>
        <dbReference type="EMBL" id="MBB6569750.1"/>
    </source>
</evidence>
<dbReference type="HAMAP" id="MF_00523">
    <property type="entry name" value="LpxD"/>
    <property type="match status" value="1"/>
</dbReference>
<dbReference type="NCBIfam" id="NF002060">
    <property type="entry name" value="PRK00892.1"/>
    <property type="match status" value="1"/>
</dbReference>
<comment type="similarity">
    <text evidence="6">Belongs to the transferase hexapeptide repeat family. LpxD subfamily.</text>
</comment>
<dbReference type="GO" id="GO:0016410">
    <property type="term" value="F:N-acyltransferase activity"/>
    <property type="evidence" value="ECO:0007669"/>
    <property type="project" value="InterPro"/>
</dbReference>
<evidence type="ECO:0000256" key="5">
    <source>
        <dbReference type="ARBA" id="ARBA00023315"/>
    </source>
</evidence>
<dbReference type="CDD" id="cd03352">
    <property type="entry name" value="LbH_LpxD"/>
    <property type="match status" value="1"/>
</dbReference>
<evidence type="ECO:0000256" key="2">
    <source>
        <dbReference type="ARBA" id="ARBA00022556"/>
    </source>
</evidence>
<dbReference type="InterPro" id="IPR007691">
    <property type="entry name" value="LpxD"/>
</dbReference>
<evidence type="ECO:0000313" key="8">
    <source>
        <dbReference type="EMBL" id="NOL40423.1"/>
    </source>
</evidence>
<keyword evidence="1 6" id="KW-0444">Lipid biosynthesis</keyword>
<dbReference type="RefSeq" id="WP_171672927.1">
    <property type="nucleotide sequence ID" value="NZ_BAAAGT010000002.1"/>
</dbReference>
<keyword evidence="3 6" id="KW-0808">Transferase</keyword>
<dbReference type="InterPro" id="IPR001451">
    <property type="entry name" value="Hexapep"/>
</dbReference>
<comment type="subunit">
    <text evidence="6">Homotrimer.</text>
</comment>
<evidence type="ECO:0000256" key="4">
    <source>
        <dbReference type="ARBA" id="ARBA00023098"/>
    </source>
</evidence>
<dbReference type="EC" id="2.3.1.191" evidence="6"/>
<comment type="catalytic activity">
    <reaction evidence="6">
        <text>a UDP-3-O-[(3R)-3-hydroxyacyl]-alpha-D-glucosamine + a (3R)-hydroxyacyl-[ACP] = a UDP-2-N,3-O-bis[(3R)-3-hydroxyacyl]-alpha-D-glucosamine + holo-[ACP] + H(+)</text>
        <dbReference type="Rhea" id="RHEA:53836"/>
        <dbReference type="Rhea" id="RHEA-COMP:9685"/>
        <dbReference type="Rhea" id="RHEA-COMP:9945"/>
        <dbReference type="ChEBI" id="CHEBI:15378"/>
        <dbReference type="ChEBI" id="CHEBI:64479"/>
        <dbReference type="ChEBI" id="CHEBI:78827"/>
        <dbReference type="ChEBI" id="CHEBI:137740"/>
        <dbReference type="ChEBI" id="CHEBI:137748"/>
        <dbReference type="EC" id="2.3.1.191"/>
    </reaction>
</comment>
<reference evidence="7 10" key="2">
    <citation type="submission" date="2020-08" db="EMBL/GenBank/DDBJ databases">
        <title>Sequencing the genomes of 1000 actinobacteria strains.</title>
        <authorList>
            <person name="Klenk H.-P."/>
        </authorList>
    </citation>
    <scope>NUCLEOTIDE SEQUENCE [LARGE SCALE GENOMIC DNA]</scope>
    <source>
        <strain evidence="7 10">DSM 15626</strain>
    </source>
</reference>
<keyword evidence="4 6" id="KW-0443">Lipid metabolism</keyword>
<keyword evidence="5 6" id="KW-0012">Acyltransferase</keyword>
<sequence length="324" mass="33264">MTGWTLAELAELLEVSVGSAPEYVVRHPVPADSDDPDGLTFAGDAKYLRIVEAHGAGAVIVPTGTTTDRPHLVAADPRLAFETFLAMCRRPLRAPAGVHPAAIVAPDADIHPTASIGPYVVIEPGVRIGAGAKLLAHVYIGADCVVGPGTVIHPHVTLYPDVVVGARCILHAGAVIGADGFGFRWDGQVQRKVEQVGRVVIGDDVEIGAGTAIDRATAGATVIGDGVKLDNQVQIGHNARIGAQTVICGQSAVGGSAVLGERVTMGGQSGVGDHVQIAAGATLAANTSTVRDLPTAQVYYGTPARPLAEGLRIAARLPRLVRDA</sequence>
<evidence type="ECO:0000256" key="6">
    <source>
        <dbReference type="HAMAP-Rule" id="MF_00523"/>
    </source>
</evidence>
<dbReference type="InterPro" id="IPR011004">
    <property type="entry name" value="Trimer_LpxA-like_sf"/>
</dbReference>
<protein>
    <recommendedName>
        <fullName evidence="6">UDP-3-O-acylglucosamine N-acyltransferase</fullName>
        <ecNumber evidence="6">2.3.1.191</ecNumber>
    </recommendedName>
</protein>
<organism evidence="8 9">
    <name type="scientific">Kribbella sandramycini</name>
    <dbReference type="NCBI Taxonomy" id="60450"/>
    <lineage>
        <taxon>Bacteria</taxon>
        <taxon>Bacillati</taxon>
        <taxon>Actinomycetota</taxon>
        <taxon>Actinomycetes</taxon>
        <taxon>Propionibacteriales</taxon>
        <taxon>Kribbellaceae</taxon>
        <taxon>Kribbella</taxon>
    </lineage>
</organism>
<dbReference type="AlphaFoldDB" id="A0A7Y4KXE7"/>
<comment type="pathway">
    <text evidence="6">Bacterial outer membrane biogenesis; LPS lipid A biosynthesis.</text>
</comment>
<dbReference type="NCBIfam" id="TIGR01853">
    <property type="entry name" value="lipid_A_lpxD"/>
    <property type="match status" value="1"/>
</dbReference>
<dbReference type="Gene3D" id="3.40.1390.10">
    <property type="entry name" value="MurE/MurF, N-terminal domain"/>
    <property type="match status" value="1"/>
</dbReference>
<comment type="function">
    <text evidence="6">Catalyzes the N-acylation of UDP-3-O-acylglucosamine using 3-hydroxyacyl-ACP as the acyl donor. Is involved in the biosynthesis of lipid A, a phosphorylated glycolipid that anchors the lipopolysaccharide to the outer membrane of the cell.</text>
</comment>
<dbReference type="GO" id="GO:0103118">
    <property type="term" value="F:UDP-3-O-[(3R)-3-hydroxyacyl]-glucosamine N-acyltransferase activity"/>
    <property type="evidence" value="ECO:0007669"/>
    <property type="project" value="UniProtKB-EC"/>
</dbReference>
<evidence type="ECO:0000256" key="3">
    <source>
        <dbReference type="ARBA" id="ARBA00022679"/>
    </source>
</evidence>
<evidence type="ECO:0000313" key="9">
    <source>
        <dbReference type="Proteomes" id="UP000534306"/>
    </source>
</evidence>
<evidence type="ECO:0000256" key="1">
    <source>
        <dbReference type="ARBA" id="ARBA00022516"/>
    </source>
</evidence>
<dbReference type="EMBL" id="JACHKF010000001">
    <property type="protein sequence ID" value="MBB6569750.1"/>
    <property type="molecule type" value="Genomic_DNA"/>
</dbReference>
<dbReference type="GO" id="GO:0009245">
    <property type="term" value="P:lipid A biosynthetic process"/>
    <property type="evidence" value="ECO:0007669"/>
    <property type="project" value="UniProtKB-UniRule"/>
</dbReference>
<dbReference type="EMBL" id="JABJRC010000002">
    <property type="protein sequence ID" value="NOL40423.1"/>
    <property type="molecule type" value="Genomic_DNA"/>
</dbReference>
<accession>A0A7Y4KXE7</accession>
<keyword evidence="9" id="KW-1185">Reference proteome</keyword>
<proteinExistence type="inferred from homology"/>
<dbReference type="Gene3D" id="2.160.10.10">
    <property type="entry name" value="Hexapeptide repeat proteins"/>
    <property type="match status" value="1"/>
</dbReference>
<dbReference type="PANTHER" id="PTHR43378">
    <property type="entry name" value="UDP-3-O-ACYLGLUCOSAMINE N-ACYLTRANSFERASE"/>
    <property type="match status" value="1"/>
</dbReference>
<keyword evidence="2 6" id="KW-0441">Lipid A biosynthesis</keyword>
<keyword evidence="6" id="KW-0677">Repeat</keyword>
<name>A0A7Y4KXE7_9ACTN</name>
<dbReference type="GO" id="GO:0016020">
    <property type="term" value="C:membrane"/>
    <property type="evidence" value="ECO:0007669"/>
    <property type="project" value="GOC"/>
</dbReference>
<dbReference type="SUPFAM" id="SSF51161">
    <property type="entry name" value="Trimeric LpxA-like enzymes"/>
    <property type="match status" value="1"/>
</dbReference>
<dbReference type="Proteomes" id="UP000534306">
    <property type="component" value="Unassembled WGS sequence"/>
</dbReference>
<comment type="caution">
    <text evidence="8">The sequence shown here is derived from an EMBL/GenBank/DDBJ whole genome shotgun (WGS) entry which is preliminary data.</text>
</comment>
<dbReference type="Pfam" id="PF00132">
    <property type="entry name" value="Hexapep"/>
    <property type="match status" value="1"/>
</dbReference>
<gene>
    <name evidence="6 8" type="primary">lpxD</name>
    <name evidence="7" type="ORF">HNR71_005387</name>
    <name evidence="8" type="ORF">HPO96_09210</name>
</gene>
<evidence type="ECO:0000313" key="10">
    <source>
        <dbReference type="Proteomes" id="UP000553957"/>
    </source>
</evidence>